<dbReference type="GO" id="GO:0034628">
    <property type="term" value="P:'de novo' NAD+ biosynthetic process from L-aspartate"/>
    <property type="evidence" value="ECO:0007669"/>
    <property type="project" value="TreeGrafter"/>
</dbReference>
<evidence type="ECO:0000256" key="1">
    <source>
        <dbReference type="ARBA" id="ARBA00001974"/>
    </source>
</evidence>
<organism evidence="4">
    <name type="scientific">uncultured prokaryote</name>
    <dbReference type="NCBI Taxonomy" id="198431"/>
    <lineage>
        <taxon>unclassified sequences</taxon>
        <taxon>environmental samples</taxon>
    </lineage>
</organism>
<evidence type="ECO:0000256" key="2">
    <source>
        <dbReference type="ARBA" id="ARBA00022827"/>
    </source>
</evidence>
<dbReference type="SUPFAM" id="SSF46977">
    <property type="entry name" value="Succinate dehydrogenase/fumarate reductase flavoprotein C-terminal domain"/>
    <property type="match status" value="1"/>
</dbReference>
<evidence type="ECO:0000313" key="4">
    <source>
        <dbReference type="EMBL" id="CRY95524.1"/>
    </source>
</evidence>
<evidence type="ECO:0000259" key="3">
    <source>
        <dbReference type="Pfam" id="PF02910"/>
    </source>
</evidence>
<reference evidence="4" key="1">
    <citation type="submission" date="2015-06" db="EMBL/GenBank/DDBJ databases">
        <authorList>
            <person name="Joergensen T."/>
        </authorList>
    </citation>
    <scope>NUCLEOTIDE SEQUENCE</scope>
    <source>
        <strain evidence="4">RGRH0654</strain>
    </source>
</reference>
<dbReference type="Pfam" id="PF02910">
    <property type="entry name" value="Succ_DH_flav_C"/>
    <property type="match status" value="1"/>
</dbReference>
<dbReference type="InterPro" id="IPR015939">
    <property type="entry name" value="Fum_Rdtase/Succ_DH_flav-like_C"/>
</dbReference>
<protein>
    <recommendedName>
        <fullName evidence="3">Fumarate reductase/succinate dehydrogenase flavoprotein-like C-terminal domain-containing protein</fullName>
    </recommendedName>
</protein>
<dbReference type="Gene3D" id="1.20.58.100">
    <property type="entry name" value="Fumarate reductase/succinate dehydrogenase flavoprotein-like, C-terminal domain"/>
    <property type="match status" value="1"/>
</dbReference>
<accession>A0A0H5Q280</accession>
<keyword evidence="2" id="KW-0274">FAD</keyword>
<dbReference type="EMBL" id="LN853278">
    <property type="protein sequence ID" value="CRY95524.1"/>
    <property type="molecule type" value="Genomic_DNA"/>
</dbReference>
<dbReference type="PANTHER" id="PTHR42716">
    <property type="entry name" value="L-ASPARTATE OXIDASE"/>
    <property type="match status" value="1"/>
</dbReference>
<sequence>MTLVRGKRGVREGCCTKAIYKEDEMIVRSGQKGCFPHYRLRRAWERLDLLYEETEDLFKRVKATRDICELRNMINVGYLITRHALERKESRGLHYTTDYPKNPNNNTQEVW</sequence>
<dbReference type="AlphaFoldDB" id="A0A0H5Q280"/>
<name>A0A0H5Q280_9ZZZZ</name>
<keyword evidence="2" id="KW-0285">Flavoprotein</keyword>
<dbReference type="InterPro" id="IPR005288">
    <property type="entry name" value="NadB"/>
</dbReference>
<dbReference type="PANTHER" id="PTHR42716:SF2">
    <property type="entry name" value="L-ASPARTATE OXIDASE, CHLOROPLASTIC"/>
    <property type="match status" value="1"/>
</dbReference>
<comment type="cofactor">
    <cofactor evidence="1">
        <name>FAD</name>
        <dbReference type="ChEBI" id="CHEBI:57692"/>
    </cofactor>
</comment>
<reference evidence="4" key="2">
    <citation type="submission" date="2015-07" db="EMBL/GenBank/DDBJ databases">
        <title>Plasmids, circular viruses and viroids from rat gut.</title>
        <authorList>
            <person name="Jorgensen T.J."/>
            <person name="Hansen M.A."/>
            <person name="Xu Z."/>
            <person name="Tabak M.A."/>
            <person name="Sorensen S.J."/>
            <person name="Hansen L.H."/>
        </authorList>
    </citation>
    <scope>NUCLEOTIDE SEQUENCE</scope>
    <source>
        <strain evidence="4">RGRH0654</strain>
    </source>
</reference>
<dbReference type="GO" id="GO:0008734">
    <property type="term" value="F:L-aspartate oxidase activity"/>
    <property type="evidence" value="ECO:0007669"/>
    <property type="project" value="InterPro"/>
</dbReference>
<proteinExistence type="predicted"/>
<feature type="domain" description="Fumarate reductase/succinate dehydrogenase flavoprotein-like C-terminal" evidence="3">
    <location>
        <begin position="65"/>
        <end position="106"/>
    </location>
</feature>
<dbReference type="InterPro" id="IPR037099">
    <property type="entry name" value="Fum_R/Succ_DH_flav-like_C_sf"/>
</dbReference>